<dbReference type="AlphaFoldDB" id="A0A4Q7YGT1"/>
<feature type="transmembrane region" description="Helical" evidence="1">
    <location>
        <begin position="26"/>
        <end position="48"/>
    </location>
</feature>
<proteinExistence type="predicted"/>
<keyword evidence="4" id="KW-1185">Reference proteome</keyword>
<dbReference type="InterPro" id="IPR025178">
    <property type="entry name" value="Lnb_N"/>
</dbReference>
<feature type="transmembrane region" description="Helical" evidence="1">
    <location>
        <begin position="54"/>
        <end position="73"/>
    </location>
</feature>
<accession>A0A4Q7YGT1</accession>
<dbReference type="EMBL" id="SHKW01000002">
    <property type="protein sequence ID" value="RZU35711.1"/>
    <property type="molecule type" value="Genomic_DNA"/>
</dbReference>
<sequence length="349" mass="40592">MIDSKTLELPPAPAKRSKFLLRACKALAVGIMWFGLLLLNLWAVAAIYVDSRIASMRIVFVVIYLVVEILLLVTTRRRRGFYSLICPCVVLVWWLSLKPVDDANWRQDVARRAWAEIDGDKVTIHNLRNCDYRSEVEYTNCWTDRTFSLSELRGTDFFFINWGVRWIGHPIVSFDFGNNQHLAFSIEARYRPGQAYSAILGFFRQYELIFIAADERDVIRLRTNYRKNEEVYMYRTSAPADIARKFFLTYLVYLNHLRDHPEWYNAATKNCTTTLSGQLTADLPNPKPWTYRLLLNGSLDELLYERGRLVTDGLPFEELKRREHINPLAQTVDQSPDFSGLIRAGRVGF</sequence>
<feature type="transmembrane region" description="Helical" evidence="1">
    <location>
        <begin position="80"/>
        <end position="97"/>
    </location>
</feature>
<evidence type="ECO:0000256" key="1">
    <source>
        <dbReference type="SAM" id="Phobius"/>
    </source>
</evidence>
<reference evidence="3 4" key="1">
    <citation type="submission" date="2019-02" db="EMBL/GenBank/DDBJ databases">
        <title>Genomic Encyclopedia of Archaeal and Bacterial Type Strains, Phase II (KMG-II): from individual species to whole genera.</title>
        <authorList>
            <person name="Goeker M."/>
        </authorList>
    </citation>
    <scope>NUCLEOTIDE SEQUENCE [LARGE SCALE GENOMIC DNA]</scope>
    <source>
        <strain evidence="3 4">DSM 18101</strain>
    </source>
</reference>
<feature type="domain" description="Lnb N-terminal periplasmic" evidence="2">
    <location>
        <begin position="139"/>
        <end position="296"/>
    </location>
</feature>
<protein>
    <submittedName>
        <fullName evidence="3">Uncharacterized protein DUF4105</fullName>
    </submittedName>
</protein>
<keyword evidence="1" id="KW-0472">Membrane</keyword>
<gene>
    <name evidence="3" type="ORF">BDD14_5803</name>
</gene>
<keyword evidence="1" id="KW-1133">Transmembrane helix</keyword>
<evidence type="ECO:0000313" key="3">
    <source>
        <dbReference type="EMBL" id="RZU35711.1"/>
    </source>
</evidence>
<dbReference type="Pfam" id="PF13387">
    <property type="entry name" value="Lnb_N"/>
    <property type="match status" value="1"/>
</dbReference>
<organism evidence="3 4">
    <name type="scientific">Edaphobacter modestus</name>
    <dbReference type="NCBI Taxonomy" id="388466"/>
    <lineage>
        <taxon>Bacteria</taxon>
        <taxon>Pseudomonadati</taxon>
        <taxon>Acidobacteriota</taxon>
        <taxon>Terriglobia</taxon>
        <taxon>Terriglobales</taxon>
        <taxon>Acidobacteriaceae</taxon>
        <taxon>Edaphobacter</taxon>
    </lineage>
</organism>
<name>A0A4Q7YGT1_9BACT</name>
<dbReference type="RefSeq" id="WP_130424155.1">
    <property type="nucleotide sequence ID" value="NZ_SHKW01000002.1"/>
</dbReference>
<evidence type="ECO:0000313" key="4">
    <source>
        <dbReference type="Proteomes" id="UP000292958"/>
    </source>
</evidence>
<dbReference type="OrthoDB" id="274718at2"/>
<dbReference type="Proteomes" id="UP000292958">
    <property type="component" value="Unassembled WGS sequence"/>
</dbReference>
<keyword evidence="1" id="KW-0812">Transmembrane</keyword>
<evidence type="ECO:0000259" key="2">
    <source>
        <dbReference type="Pfam" id="PF13387"/>
    </source>
</evidence>
<comment type="caution">
    <text evidence="3">The sequence shown here is derived from an EMBL/GenBank/DDBJ whole genome shotgun (WGS) entry which is preliminary data.</text>
</comment>